<keyword evidence="5 6" id="KW-0472">Membrane</keyword>
<evidence type="ECO:0000256" key="3">
    <source>
        <dbReference type="ARBA" id="ARBA00022692"/>
    </source>
</evidence>
<protein>
    <recommendedName>
        <fullName evidence="6">SURF1-like protein</fullName>
    </recommendedName>
</protein>
<reference evidence="8 9" key="1">
    <citation type="submission" date="2016-10" db="EMBL/GenBank/DDBJ databases">
        <authorList>
            <person name="de Groot N.N."/>
        </authorList>
    </citation>
    <scope>NUCLEOTIDE SEQUENCE [LARGE SCALE GENOMIC DNA]</scope>
    <source>
        <strain evidence="8 9">DSM 44215</strain>
    </source>
</reference>
<dbReference type="GO" id="GO:0005886">
    <property type="term" value="C:plasma membrane"/>
    <property type="evidence" value="ECO:0007669"/>
    <property type="project" value="UniProtKB-SubCell"/>
</dbReference>
<dbReference type="Pfam" id="PF02104">
    <property type="entry name" value="SURF1"/>
    <property type="match status" value="1"/>
</dbReference>
<dbReference type="AlphaFoldDB" id="A0A1H2IE62"/>
<evidence type="ECO:0000256" key="2">
    <source>
        <dbReference type="ARBA" id="ARBA00007165"/>
    </source>
</evidence>
<dbReference type="OrthoDB" id="9807214at2"/>
<feature type="region of interest" description="Disordered" evidence="7">
    <location>
        <begin position="265"/>
        <end position="350"/>
    </location>
</feature>
<dbReference type="PROSITE" id="PS50895">
    <property type="entry name" value="SURF1"/>
    <property type="match status" value="1"/>
</dbReference>
<comment type="subcellular location">
    <subcellularLocation>
        <location evidence="6">Cell membrane</location>
        <topology evidence="6">Multi-pass membrane protein</topology>
    </subcellularLocation>
    <subcellularLocation>
        <location evidence="1">Membrane</location>
    </subcellularLocation>
</comment>
<dbReference type="InterPro" id="IPR045214">
    <property type="entry name" value="Surf1/Surf4"/>
</dbReference>
<keyword evidence="3 6" id="KW-0812">Transmembrane</keyword>
<dbReference type="PANTHER" id="PTHR23427:SF2">
    <property type="entry name" value="SURFEIT LOCUS PROTEIN 1"/>
    <property type="match status" value="1"/>
</dbReference>
<feature type="compositionally biased region" description="Basic and acidic residues" evidence="7">
    <location>
        <begin position="324"/>
        <end position="350"/>
    </location>
</feature>
<evidence type="ECO:0000256" key="5">
    <source>
        <dbReference type="ARBA" id="ARBA00023136"/>
    </source>
</evidence>
<feature type="compositionally biased region" description="Low complexity" evidence="7">
    <location>
        <begin position="273"/>
        <end position="286"/>
    </location>
</feature>
<keyword evidence="6" id="KW-1003">Cell membrane</keyword>
<evidence type="ECO:0000256" key="4">
    <source>
        <dbReference type="ARBA" id="ARBA00022989"/>
    </source>
</evidence>
<feature type="transmembrane region" description="Helical" evidence="6">
    <location>
        <begin position="20"/>
        <end position="42"/>
    </location>
</feature>
<comment type="similarity">
    <text evidence="2 6">Belongs to the SURF1 family.</text>
</comment>
<accession>A0A1H2IE62</accession>
<dbReference type="STRING" id="158898.SAMN04488548_1341080"/>
<dbReference type="CDD" id="cd06662">
    <property type="entry name" value="SURF1"/>
    <property type="match status" value="1"/>
</dbReference>
<dbReference type="Proteomes" id="UP000183180">
    <property type="component" value="Unassembled WGS sequence"/>
</dbReference>
<evidence type="ECO:0000256" key="7">
    <source>
        <dbReference type="SAM" id="MobiDB-lite"/>
    </source>
</evidence>
<evidence type="ECO:0000256" key="6">
    <source>
        <dbReference type="RuleBase" id="RU363076"/>
    </source>
</evidence>
<feature type="transmembrane region" description="Helical" evidence="6">
    <location>
        <begin position="220"/>
        <end position="243"/>
    </location>
</feature>
<gene>
    <name evidence="8" type="ORF">SAMN04488548_1341080</name>
</gene>
<keyword evidence="4 6" id="KW-1133">Transmembrane helix</keyword>
<name>A0A1H2IE62_9ACTN</name>
<evidence type="ECO:0000313" key="8">
    <source>
        <dbReference type="EMBL" id="SDU42439.1"/>
    </source>
</evidence>
<evidence type="ECO:0000256" key="1">
    <source>
        <dbReference type="ARBA" id="ARBA00004370"/>
    </source>
</evidence>
<dbReference type="EMBL" id="FNLM01000034">
    <property type="protein sequence ID" value="SDU42439.1"/>
    <property type="molecule type" value="Genomic_DNA"/>
</dbReference>
<dbReference type="PANTHER" id="PTHR23427">
    <property type="entry name" value="SURFEIT LOCUS PROTEIN"/>
    <property type="match status" value="1"/>
</dbReference>
<dbReference type="InterPro" id="IPR002994">
    <property type="entry name" value="Surf1/Shy1"/>
</dbReference>
<evidence type="ECO:0000313" key="9">
    <source>
        <dbReference type="Proteomes" id="UP000183180"/>
    </source>
</evidence>
<proteinExistence type="inferred from homology"/>
<organism evidence="8 9">
    <name type="scientific">Gordonia westfalica</name>
    <dbReference type="NCBI Taxonomy" id="158898"/>
    <lineage>
        <taxon>Bacteria</taxon>
        <taxon>Bacillati</taxon>
        <taxon>Actinomycetota</taxon>
        <taxon>Actinomycetes</taxon>
        <taxon>Mycobacteriales</taxon>
        <taxon>Gordoniaceae</taxon>
        <taxon>Gordonia</taxon>
    </lineage>
</organism>
<sequence length="350" mass="37223">MLGNLGAVHVLRTILRPGWIALGVVVAAFAVACFTLLAPWQLGKNSDTEHRNDLIRAATSLETVPLAEIAPTSTLDPSTEWREVEVTGRYLEDRQALVRLRNIQERPAVVVLTPFAVNGSDRVILINRGFVRPVEGGVPDVPSPPAGEQTIEGRIRAAEGVSADRGFRADNGVLTVPSINPGVVATATSTPMDDFYLQLSPDQPGALGEIPLPQLDTGPYLSYGLQWLAFGVMAPLGVLYFLISEIRTRRRASAAKVAAAAEDSAGTGGAVVAESTPAAEASASASRAERRRQMREELRAASGTTVVHNVGRIGHGPVAEDTVGDVRDATPDPRSQDGEVRDKLSRRYGG</sequence>